<feature type="region of interest" description="Disordered" evidence="1">
    <location>
        <begin position="28"/>
        <end position="55"/>
    </location>
</feature>
<gene>
    <name evidence="2" type="ORF">QO001_005683</name>
</gene>
<feature type="compositionally biased region" description="Polar residues" evidence="1">
    <location>
        <begin position="46"/>
        <end position="55"/>
    </location>
</feature>
<feature type="compositionally biased region" description="Basic and acidic residues" evidence="1">
    <location>
        <begin position="34"/>
        <end position="43"/>
    </location>
</feature>
<evidence type="ECO:0000313" key="3">
    <source>
        <dbReference type="Proteomes" id="UP001223420"/>
    </source>
</evidence>
<proteinExistence type="predicted"/>
<organism evidence="2 3">
    <name type="scientific">Methylobacterium brachiatum</name>
    <dbReference type="NCBI Taxonomy" id="269660"/>
    <lineage>
        <taxon>Bacteria</taxon>
        <taxon>Pseudomonadati</taxon>
        <taxon>Pseudomonadota</taxon>
        <taxon>Alphaproteobacteria</taxon>
        <taxon>Hyphomicrobiales</taxon>
        <taxon>Methylobacteriaceae</taxon>
        <taxon>Methylobacterium</taxon>
    </lineage>
</organism>
<evidence type="ECO:0000256" key="1">
    <source>
        <dbReference type="SAM" id="MobiDB-lite"/>
    </source>
</evidence>
<sequence>MRQGRLARIIVPDAGPASRRTVSKNLSTKHYIRDRKTTNRRCEQSLYESLSSQHS</sequence>
<name>A0AAJ1TTL9_9HYPH</name>
<accession>A0AAJ1TTL9</accession>
<evidence type="ECO:0000313" key="2">
    <source>
        <dbReference type="EMBL" id="MDQ0546731.1"/>
    </source>
</evidence>
<dbReference type="Proteomes" id="UP001223420">
    <property type="component" value="Unassembled WGS sequence"/>
</dbReference>
<reference evidence="2" key="1">
    <citation type="submission" date="2023-07" db="EMBL/GenBank/DDBJ databases">
        <title>Genomic Encyclopedia of Type Strains, Phase IV (KMG-IV): sequencing the most valuable type-strain genomes for metagenomic binning, comparative biology and taxonomic classification.</title>
        <authorList>
            <person name="Goeker M."/>
        </authorList>
    </citation>
    <scope>NUCLEOTIDE SEQUENCE</scope>
    <source>
        <strain evidence="2">DSM 19569</strain>
    </source>
</reference>
<protein>
    <submittedName>
        <fullName evidence="2">Uncharacterized protein</fullName>
    </submittedName>
</protein>
<comment type="caution">
    <text evidence="2">The sequence shown here is derived from an EMBL/GenBank/DDBJ whole genome shotgun (WGS) entry which is preliminary data.</text>
</comment>
<dbReference type="EMBL" id="JAUSWL010000017">
    <property type="protein sequence ID" value="MDQ0546731.1"/>
    <property type="molecule type" value="Genomic_DNA"/>
</dbReference>
<dbReference type="AlphaFoldDB" id="A0AAJ1TTL9"/>